<evidence type="ECO:0000313" key="2">
    <source>
        <dbReference type="Proteomes" id="UP000829196"/>
    </source>
</evidence>
<accession>A0A8T3C4C8</accession>
<sequence length="117" mass="12212">MIIPCVDVMGGLPMSGCRILIDFDGCLASSFTCVSLPNTSAQQPHVTGKCTDVVCVDASKATSHSLDGRLNSCLVNSPIAAAEEPLVTENCTPSIFVNASKPTSHNLRAIMLTSDSN</sequence>
<reference evidence="1" key="1">
    <citation type="journal article" date="2022" name="Front. Genet.">
        <title>Chromosome-Scale Assembly of the Dendrobium nobile Genome Provides Insights Into the Molecular Mechanism of the Biosynthesis of the Medicinal Active Ingredient of Dendrobium.</title>
        <authorList>
            <person name="Xu Q."/>
            <person name="Niu S.-C."/>
            <person name="Li K.-L."/>
            <person name="Zheng P.-J."/>
            <person name="Zhang X.-J."/>
            <person name="Jia Y."/>
            <person name="Liu Y."/>
            <person name="Niu Y.-X."/>
            <person name="Yu L.-H."/>
            <person name="Chen D.-F."/>
            <person name="Zhang G.-Q."/>
        </authorList>
    </citation>
    <scope>NUCLEOTIDE SEQUENCE</scope>
    <source>
        <tissue evidence="1">Leaf</tissue>
    </source>
</reference>
<dbReference type="Proteomes" id="UP000829196">
    <property type="component" value="Unassembled WGS sequence"/>
</dbReference>
<protein>
    <submittedName>
        <fullName evidence="1">Uncharacterized protein</fullName>
    </submittedName>
</protein>
<organism evidence="1 2">
    <name type="scientific">Dendrobium nobile</name>
    <name type="common">Orchid</name>
    <dbReference type="NCBI Taxonomy" id="94219"/>
    <lineage>
        <taxon>Eukaryota</taxon>
        <taxon>Viridiplantae</taxon>
        <taxon>Streptophyta</taxon>
        <taxon>Embryophyta</taxon>
        <taxon>Tracheophyta</taxon>
        <taxon>Spermatophyta</taxon>
        <taxon>Magnoliopsida</taxon>
        <taxon>Liliopsida</taxon>
        <taxon>Asparagales</taxon>
        <taxon>Orchidaceae</taxon>
        <taxon>Epidendroideae</taxon>
        <taxon>Malaxideae</taxon>
        <taxon>Dendrobiinae</taxon>
        <taxon>Dendrobium</taxon>
    </lineage>
</organism>
<name>A0A8T3C4C8_DENNO</name>
<keyword evidence="2" id="KW-1185">Reference proteome</keyword>
<dbReference type="EMBL" id="JAGYWB010000004">
    <property type="protein sequence ID" value="KAI0524388.1"/>
    <property type="molecule type" value="Genomic_DNA"/>
</dbReference>
<comment type="caution">
    <text evidence="1">The sequence shown here is derived from an EMBL/GenBank/DDBJ whole genome shotgun (WGS) entry which is preliminary data.</text>
</comment>
<gene>
    <name evidence="1" type="ORF">KFK09_003755</name>
</gene>
<dbReference type="AlphaFoldDB" id="A0A8T3C4C8"/>
<evidence type="ECO:0000313" key="1">
    <source>
        <dbReference type="EMBL" id="KAI0524388.1"/>
    </source>
</evidence>
<proteinExistence type="predicted"/>